<dbReference type="RefSeq" id="WP_173272517.1">
    <property type="nucleotide sequence ID" value="NZ_AP021889.1"/>
</dbReference>
<dbReference type="UniPathway" id="UPA00124"/>
<organism evidence="8 9">
    <name type="scientific">Thiosulfatimonas sediminis</name>
    <dbReference type="NCBI Taxonomy" id="2675054"/>
    <lineage>
        <taxon>Bacteria</taxon>
        <taxon>Pseudomonadati</taxon>
        <taxon>Pseudomonadota</taxon>
        <taxon>Gammaproteobacteria</taxon>
        <taxon>Thiotrichales</taxon>
        <taxon>Piscirickettsiaceae</taxon>
        <taxon>Thiosulfatimonas</taxon>
    </lineage>
</organism>
<dbReference type="Gene3D" id="3.90.25.10">
    <property type="entry name" value="UDP-galactose 4-epimerase, domain 1"/>
    <property type="match status" value="1"/>
</dbReference>
<keyword evidence="6" id="KW-0521">NADP</keyword>
<evidence type="ECO:0000256" key="6">
    <source>
        <dbReference type="RuleBase" id="RU364082"/>
    </source>
</evidence>
<dbReference type="GO" id="GO:0008831">
    <property type="term" value="F:dTDP-4-dehydrorhamnose reductase activity"/>
    <property type="evidence" value="ECO:0007669"/>
    <property type="project" value="UniProtKB-EC"/>
</dbReference>
<dbReference type="EC" id="1.1.1.133" evidence="3 6"/>
<dbReference type="InterPro" id="IPR029903">
    <property type="entry name" value="RmlD-like-bd"/>
</dbReference>
<evidence type="ECO:0000256" key="3">
    <source>
        <dbReference type="ARBA" id="ARBA00012929"/>
    </source>
</evidence>
<feature type="domain" description="RmlD-like substrate binding" evidence="7">
    <location>
        <begin position="12"/>
        <end position="303"/>
    </location>
</feature>
<dbReference type="NCBIfam" id="TIGR01214">
    <property type="entry name" value="rmlD"/>
    <property type="match status" value="1"/>
</dbReference>
<evidence type="ECO:0000256" key="4">
    <source>
        <dbReference type="ARBA" id="ARBA00017099"/>
    </source>
</evidence>
<comment type="catalytic activity">
    <reaction evidence="5 6">
        <text>dTDP-beta-L-rhamnose + NADP(+) = dTDP-4-dehydro-beta-L-rhamnose + NADPH + H(+)</text>
        <dbReference type="Rhea" id="RHEA:21796"/>
        <dbReference type="ChEBI" id="CHEBI:15378"/>
        <dbReference type="ChEBI" id="CHEBI:57510"/>
        <dbReference type="ChEBI" id="CHEBI:57783"/>
        <dbReference type="ChEBI" id="CHEBI:58349"/>
        <dbReference type="ChEBI" id="CHEBI:62830"/>
        <dbReference type="EC" id="1.1.1.133"/>
    </reaction>
</comment>
<gene>
    <name evidence="8" type="ORF">THMIRHAS_15340</name>
</gene>
<evidence type="ECO:0000313" key="9">
    <source>
        <dbReference type="Proteomes" id="UP000501726"/>
    </source>
</evidence>
<dbReference type="KEGG" id="tse:THMIRHAS_15340"/>
<dbReference type="Proteomes" id="UP000501726">
    <property type="component" value="Chromosome"/>
</dbReference>
<dbReference type="Gene3D" id="3.40.50.720">
    <property type="entry name" value="NAD(P)-binding Rossmann-like Domain"/>
    <property type="match status" value="1"/>
</dbReference>
<dbReference type="Pfam" id="PF04321">
    <property type="entry name" value="RmlD_sub_bind"/>
    <property type="match status" value="1"/>
</dbReference>
<comment type="cofactor">
    <cofactor evidence="6">
        <name>Mg(2+)</name>
        <dbReference type="ChEBI" id="CHEBI:18420"/>
    </cofactor>
    <text evidence="6">Binds 1 Mg(2+) ion per monomer.</text>
</comment>
<keyword evidence="6" id="KW-0560">Oxidoreductase</keyword>
<reference evidence="9" key="1">
    <citation type="submission" date="2019-11" db="EMBL/GenBank/DDBJ databases">
        <title>Isolation and characterization of two novel species in the genus Thiomicrorhabdus.</title>
        <authorList>
            <person name="Mochizuki J."/>
            <person name="Kojima H."/>
            <person name="Fukui M."/>
        </authorList>
    </citation>
    <scope>NUCLEOTIDE SEQUENCE [LARGE SCALE GENOMIC DNA]</scope>
    <source>
        <strain evidence="9">aks77</strain>
    </source>
</reference>
<dbReference type="UniPathway" id="UPA00281"/>
<evidence type="ECO:0000259" key="7">
    <source>
        <dbReference type="Pfam" id="PF04321"/>
    </source>
</evidence>
<dbReference type="PANTHER" id="PTHR10491">
    <property type="entry name" value="DTDP-4-DEHYDRORHAMNOSE REDUCTASE"/>
    <property type="match status" value="1"/>
</dbReference>
<protein>
    <recommendedName>
        <fullName evidence="4 6">dTDP-4-dehydrorhamnose reductase</fullName>
        <ecNumber evidence="3 6">1.1.1.133</ecNumber>
    </recommendedName>
</protein>
<sequence length="311" mass="34746">MNLTSNIKNQKSILVTGKNGQLGQSLYKLVTQHSTSNIQHCFTFVGRDELDLADSSSIEAYFQDKHFDCIINCAAYTAVDKAESEPELADQINHLAVKQLAEIAKKQDSTLIHISTDYVFNGKNHKPYVESDSVDPQCVYGLTKLKGEQAIQAINPKSVIIRTSWVYSELGNNFVKTMLRLGAERDSLNVIFDQVGSPTYAGGLAQAILQVIASEAKQSFKGKSNVTIYHYSNEGVCSWYDFAKAIFALSDIKCQVSPIETKDYPTPATRPHYSLMNKAKMKNDMALEIPYWRDSLIACLNELKKNTMNHV</sequence>
<name>A0A6F8PVK3_9GAMM</name>
<comment type="pathway">
    <text evidence="1 6">Carbohydrate biosynthesis; dTDP-L-rhamnose biosynthesis.</text>
</comment>
<dbReference type="GO" id="GO:0005829">
    <property type="term" value="C:cytosol"/>
    <property type="evidence" value="ECO:0007669"/>
    <property type="project" value="TreeGrafter"/>
</dbReference>
<dbReference type="InterPro" id="IPR005913">
    <property type="entry name" value="dTDP_dehydrorham_reduct"/>
</dbReference>
<evidence type="ECO:0000256" key="1">
    <source>
        <dbReference type="ARBA" id="ARBA00004781"/>
    </source>
</evidence>
<proteinExistence type="inferred from homology"/>
<evidence type="ECO:0000256" key="5">
    <source>
        <dbReference type="ARBA" id="ARBA00048200"/>
    </source>
</evidence>
<dbReference type="SUPFAM" id="SSF51735">
    <property type="entry name" value="NAD(P)-binding Rossmann-fold domains"/>
    <property type="match status" value="1"/>
</dbReference>
<dbReference type="EMBL" id="AP021889">
    <property type="protein sequence ID" value="BBP46161.1"/>
    <property type="molecule type" value="Genomic_DNA"/>
</dbReference>
<dbReference type="InterPro" id="IPR036291">
    <property type="entry name" value="NAD(P)-bd_dom_sf"/>
</dbReference>
<evidence type="ECO:0000313" key="8">
    <source>
        <dbReference type="EMBL" id="BBP46161.1"/>
    </source>
</evidence>
<dbReference type="GO" id="GO:0009243">
    <property type="term" value="P:O antigen biosynthetic process"/>
    <property type="evidence" value="ECO:0007669"/>
    <property type="project" value="UniProtKB-UniPathway"/>
</dbReference>
<dbReference type="CDD" id="cd05254">
    <property type="entry name" value="dTDP_HR_like_SDR_e"/>
    <property type="match status" value="1"/>
</dbReference>
<dbReference type="GO" id="GO:0019305">
    <property type="term" value="P:dTDP-rhamnose biosynthetic process"/>
    <property type="evidence" value="ECO:0007669"/>
    <property type="project" value="UniProtKB-UniPathway"/>
</dbReference>
<evidence type="ECO:0000256" key="2">
    <source>
        <dbReference type="ARBA" id="ARBA00010944"/>
    </source>
</evidence>
<comment type="similarity">
    <text evidence="2 6">Belongs to the dTDP-4-dehydrorhamnose reductase family.</text>
</comment>
<comment type="function">
    <text evidence="6">Catalyzes the reduction of dTDP-6-deoxy-L-lyxo-4-hexulose to yield dTDP-L-rhamnose.</text>
</comment>
<keyword evidence="9" id="KW-1185">Reference proteome</keyword>
<dbReference type="PANTHER" id="PTHR10491:SF4">
    <property type="entry name" value="METHIONINE ADENOSYLTRANSFERASE 2 SUBUNIT BETA"/>
    <property type="match status" value="1"/>
</dbReference>
<dbReference type="AlphaFoldDB" id="A0A6F8PVK3"/>
<accession>A0A6F8PVK3</accession>